<keyword evidence="1" id="KW-0963">Cytoplasm</keyword>
<dbReference type="PANTHER" id="PTHR47649:SF1">
    <property type="entry name" value="RIBONUCLEASE D"/>
    <property type="match status" value="1"/>
</dbReference>
<evidence type="ECO:0000256" key="5">
    <source>
        <dbReference type="ARBA" id="ARBA00022839"/>
    </source>
</evidence>
<dbReference type="InterPro" id="IPR010997">
    <property type="entry name" value="HRDC-like_sf"/>
</dbReference>
<dbReference type="InterPro" id="IPR044876">
    <property type="entry name" value="HRDC_dom_sf"/>
</dbReference>
<dbReference type="EMBL" id="JACBGI020000035">
    <property type="protein sequence ID" value="MBF6058985.1"/>
    <property type="molecule type" value="Genomic_DNA"/>
</dbReference>
<dbReference type="EC" id="3.1.13.5" evidence="7"/>
<dbReference type="PROSITE" id="PS50967">
    <property type="entry name" value="HRDC"/>
    <property type="match status" value="1"/>
</dbReference>
<reference evidence="7 8" key="2">
    <citation type="submission" date="2020-11" db="EMBL/GenBank/DDBJ databases">
        <title>Sulfur oxidizing isolate from Hospital Hole Sinkhole.</title>
        <authorList>
            <person name="Scott K.M."/>
        </authorList>
    </citation>
    <scope>NUCLEOTIDE SEQUENCE [LARGE SCALE GENOMIC DNA]</scope>
    <source>
        <strain evidence="7 8">HH1</strain>
    </source>
</reference>
<evidence type="ECO:0000256" key="1">
    <source>
        <dbReference type="ARBA" id="ARBA00022490"/>
    </source>
</evidence>
<name>A0ABS0C124_9GAMM</name>
<dbReference type="NCBIfam" id="TIGR01388">
    <property type="entry name" value="rnd"/>
    <property type="match status" value="1"/>
</dbReference>
<sequence length="395" mass="45659">MTASAYQYIRTPQELQTYCDLLLHDPQIEWIAVDTEFVRVDTYYPQLSLIQIEDNQGKAVLIDPLAIQEDEKDASMDVLNRIWQAEHILKIFHSARQDLEVLFQRFGCLPEPMFDTQIAAIFLKQGEIAGYARLLEGLLNIQISKSETRTDWHARPLSDAQIEYALDDVRYLGPLYQHCLQNLTEKEFVAVREECLKLLNKALYQVEPHNAWLKLKGTKGFSPKQLAIARILAEWREIYAIEHNRPKKWTLSDDALLSIAKRPPKTVQALYKVPNIKASSVKEFGSEWIELIDEVFAQSSESWPEKTPKPLKADAQQEVALQLCLAYTQQIALEYKLHQSSLFQRSELVQLIQTPQTPVWNGWRQCLFGETIQQILLGQASLQLENNHLLVKYDR</sequence>
<keyword evidence="8" id="KW-1185">Reference proteome</keyword>
<evidence type="ECO:0000313" key="7">
    <source>
        <dbReference type="EMBL" id="MBF6058985.1"/>
    </source>
</evidence>
<dbReference type="Proteomes" id="UP001193680">
    <property type="component" value="Unassembled WGS sequence"/>
</dbReference>
<evidence type="ECO:0000259" key="6">
    <source>
        <dbReference type="PROSITE" id="PS50967"/>
    </source>
</evidence>
<reference evidence="7 8" key="1">
    <citation type="submission" date="2020-06" db="EMBL/GenBank/DDBJ databases">
        <authorList>
            <person name="Scott K."/>
        </authorList>
    </citation>
    <scope>NUCLEOTIDE SEQUENCE [LARGE SCALE GENOMIC DNA]</scope>
    <source>
        <strain evidence="7 8">HH1</strain>
    </source>
</reference>
<dbReference type="InterPro" id="IPR002562">
    <property type="entry name" value="3'-5'_exonuclease_dom"/>
</dbReference>
<dbReference type="SUPFAM" id="SSF53098">
    <property type="entry name" value="Ribonuclease H-like"/>
    <property type="match status" value="1"/>
</dbReference>
<evidence type="ECO:0000256" key="2">
    <source>
        <dbReference type="ARBA" id="ARBA00022694"/>
    </source>
</evidence>
<keyword evidence="4 7" id="KW-0378">Hydrolase</keyword>
<comment type="caution">
    <text evidence="7">The sequence shown here is derived from an EMBL/GenBank/DDBJ whole genome shotgun (WGS) entry which is preliminary data.</text>
</comment>
<keyword evidence="2" id="KW-0819">tRNA processing</keyword>
<evidence type="ECO:0000256" key="4">
    <source>
        <dbReference type="ARBA" id="ARBA00022801"/>
    </source>
</evidence>
<dbReference type="PANTHER" id="PTHR47649">
    <property type="entry name" value="RIBONUCLEASE D"/>
    <property type="match status" value="1"/>
</dbReference>
<dbReference type="Gene3D" id="3.30.420.10">
    <property type="entry name" value="Ribonuclease H-like superfamily/Ribonuclease H"/>
    <property type="match status" value="1"/>
</dbReference>
<dbReference type="InterPro" id="IPR002121">
    <property type="entry name" value="HRDC_dom"/>
</dbReference>
<accession>A0ABS0C124</accession>
<dbReference type="InterPro" id="IPR051086">
    <property type="entry name" value="RNase_D-like"/>
</dbReference>
<dbReference type="SMART" id="SM00474">
    <property type="entry name" value="35EXOc"/>
    <property type="match status" value="1"/>
</dbReference>
<gene>
    <name evidence="7" type="primary">rnd</name>
    <name evidence="7" type="ORF">H8792_011580</name>
</gene>
<dbReference type="GO" id="GO:0033890">
    <property type="term" value="F:ribonuclease D activity"/>
    <property type="evidence" value="ECO:0007669"/>
    <property type="project" value="UniProtKB-EC"/>
</dbReference>
<dbReference type="Gene3D" id="1.10.150.80">
    <property type="entry name" value="HRDC domain"/>
    <property type="match status" value="1"/>
</dbReference>
<proteinExistence type="predicted"/>
<dbReference type="Pfam" id="PF00570">
    <property type="entry name" value="HRDC"/>
    <property type="match status" value="1"/>
</dbReference>
<feature type="domain" description="HRDC" evidence="6">
    <location>
        <begin position="222"/>
        <end position="302"/>
    </location>
</feature>
<dbReference type="InterPro" id="IPR012337">
    <property type="entry name" value="RNaseH-like_sf"/>
</dbReference>
<evidence type="ECO:0000256" key="3">
    <source>
        <dbReference type="ARBA" id="ARBA00022722"/>
    </source>
</evidence>
<protein>
    <submittedName>
        <fullName evidence="7">Ribonuclease D</fullName>
        <ecNumber evidence="7">3.1.13.5</ecNumber>
    </submittedName>
</protein>
<organism evidence="7 8">
    <name type="scientific">Thiomicrorhabdus heinhorstiae</name>
    <dbReference type="NCBI Taxonomy" id="2748010"/>
    <lineage>
        <taxon>Bacteria</taxon>
        <taxon>Pseudomonadati</taxon>
        <taxon>Pseudomonadota</taxon>
        <taxon>Gammaproteobacteria</taxon>
        <taxon>Thiotrichales</taxon>
        <taxon>Piscirickettsiaceae</taxon>
        <taxon>Thiomicrorhabdus</taxon>
    </lineage>
</organism>
<evidence type="ECO:0000313" key="8">
    <source>
        <dbReference type="Proteomes" id="UP001193680"/>
    </source>
</evidence>
<dbReference type="RefSeq" id="WP_185979129.1">
    <property type="nucleotide sequence ID" value="NZ_JACBGI020000035.1"/>
</dbReference>
<dbReference type="Pfam" id="PF01612">
    <property type="entry name" value="DNA_pol_A_exo1"/>
    <property type="match status" value="1"/>
</dbReference>
<dbReference type="SUPFAM" id="SSF47819">
    <property type="entry name" value="HRDC-like"/>
    <property type="match status" value="1"/>
</dbReference>
<dbReference type="InterPro" id="IPR036397">
    <property type="entry name" value="RNaseH_sf"/>
</dbReference>
<dbReference type="InterPro" id="IPR006292">
    <property type="entry name" value="RNase_D"/>
</dbReference>
<dbReference type="CDD" id="cd06142">
    <property type="entry name" value="RNaseD_exo"/>
    <property type="match status" value="1"/>
</dbReference>
<keyword evidence="5" id="KW-0269">Exonuclease</keyword>
<keyword evidence="3" id="KW-0540">Nuclease</keyword>